<dbReference type="Pfam" id="PF03631">
    <property type="entry name" value="Virul_fac_BrkB"/>
    <property type="match status" value="1"/>
</dbReference>
<feature type="transmembrane region" description="Helical" evidence="7">
    <location>
        <begin position="200"/>
        <end position="219"/>
    </location>
</feature>
<evidence type="ECO:0000256" key="5">
    <source>
        <dbReference type="ARBA" id="ARBA00023136"/>
    </source>
</evidence>
<evidence type="ECO:0000313" key="9">
    <source>
        <dbReference type="Proteomes" id="UP001164965"/>
    </source>
</evidence>
<comment type="subcellular location">
    <subcellularLocation>
        <location evidence="1">Cell membrane</location>
        <topology evidence="1">Multi-pass membrane protein</topology>
    </subcellularLocation>
</comment>
<keyword evidence="9" id="KW-1185">Reference proteome</keyword>
<evidence type="ECO:0000313" key="8">
    <source>
        <dbReference type="EMBL" id="UZJ23428.1"/>
    </source>
</evidence>
<reference evidence="8" key="1">
    <citation type="submission" date="2022-10" db="EMBL/GenBank/DDBJ databases">
        <title>Rhodococcus sp.75.</title>
        <authorList>
            <person name="Sun M."/>
        </authorList>
    </citation>
    <scope>NUCLEOTIDE SEQUENCE</scope>
    <source>
        <strain evidence="8">75</strain>
    </source>
</reference>
<dbReference type="Proteomes" id="UP001164965">
    <property type="component" value="Chromosome"/>
</dbReference>
<feature type="region of interest" description="Disordered" evidence="6">
    <location>
        <begin position="345"/>
        <end position="368"/>
    </location>
</feature>
<keyword evidence="5 7" id="KW-0472">Membrane</keyword>
<organism evidence="8 9">
    <name type="scientific">Rhodococcus antarcticus</name>
    <dbReference type="NCBI Taxonomy" id="2987751"/>
    <lineage>
        <taxon>Bacteria</taxon>
        <taxon>Bacillati</taxon>
        <taxon>Actinomycetota</taxon>
        <taxon>Actinomycetes</taxon>
        <taxon>Mycobacteriales</taxon>
        <taxon>Nocardiaceae</taxon>
        <taxon>Rhodococcus</taxon>
    </lineage>
</organism>
<evidence type="ECO:0000256" key="6">
    <source>
        <dbReference type="SAM" id="MobiDB-lite"/>
    </source>
</evidence>
<dbReference type="PANTHER" id="PTHR30213">
    <property type="entry name" value="INNER MEMBRANE PROTEIN YHJD"/>
    <property type="match status" value="1"/>
</dbReference>
<evidence type="ECO:0000256" key="1">
    <source>
        <dbReference type="ARBA" id="ARBA00004651"/>
    </source>
</evidence>
<evidence type="ECO:0000256" key="4">
    <source>
        <dbReference type="ARBA" id="ARBA00022989"/>
    </source>
</evidence>
<feature type="transmembrane region" description="Helical" evidence="7">
    <location>
        <begin position="114"/>
        <end position="134"/>
    </location>
</feature>
<accession>A0ABY6NWR9</accession>
<name>A0ABY6NWR9_9NOCA</name>
<dbReference type="PANTHER" id="PTHR30213:SF0">
    <property type="entry name" value="UPF0761 MEMBRANE PROTEIN YIHY"/>
    <property type="match status" value="1"/>
</dbReference>
<dbReference type="InterPro" id="IPR017039">
    <property type="entry name" value="Virul_fac_BrkB"/>
</dbReference>
<gene>
    <name evidence="8" type="ORF">RHODO2019_09265</name>
</gene>
<keyword evidence="4 7" id="KW-1133">Transmembrane helix</keyword>
<feature type="region of interest" description="Disordered" evidence="6">
    <location>
        <begin position="1"/>
        <end position="21"/>
    </location>
</feature>
<feature type="transmembrane region" description="Helical" evidence="7">
    <location>
        <begin position="45"/>
        <end position="70"/>
    </location>
</feature>
<feature type="transmembrane region" description="Helical" evidence="7">
    <location>
        <begin position="155"/>
        <end position="180"/>
    </location>
</feature>
<dbReference type="EMBL" id="CP110615">
    <property type="protein sequence ID" value="UZJ23428.1"/>
    <property type="molecule type" value="Genomic_DNA"/>
</dbReference>
<protein>
    <submittedName>
        <fullName evidence="8">YihY/virulence factor BrkB family protein</fullName>
    </submittedName>
</protein>
<feature type="compositionally biased region" description="Pro residues" evidence="6">
    <location>
        <begin position="356"/>
        <end position="368"/>
    </location>
</feature>
<feature type="transmembrane region" description="Helical" evidence="7">
    <location>
        <begin position="264"/>
        <end position="286"/>
    </location>
</feature>
<proteinExistence type="predicted"/>
<keyword evidence="2" id="KW-1003">Cell membrane</keyword>
<evidence type="ECO:0000256" key="2">
    <source>
        <dbReference type="ARBA" id="ARBA00022475"/>
    </source>
</evidence>
<evidence type="ECO:0000256" key="3">
    <source>
        <dbReference type="ARBA" id="ARBA00022692"/>
    </source>
</evidence>
<dbReference type="RefSeq" id="WP_265381535.1">
    <property type="nucleotide sequence ID" value="NZ_CP110615.1"/>
</dbReference>
<feature type="transmembrane region" description="Helical" evidence="7">
    <location>
        <begin position="231"/>
        <end position="252"/>
    </location>
</feature>
<evidence type="ECO:0000256" key="7">
    <source>
        <dbReference type="SAM" id="Phobius"/>
    </source>
</evidence>
<keyword evidence="3 7" id="KW-0812">Transmembrane</keyword>
<sequence length="368" mass="38926">MNDDASAPTLPTDPGSPRRGPLRLLGRTNSKAWGDSIFGMAAQAAFWATLSLPPLLLGLLGSIGYVGAWFGPDTPAVVESKILSFCRTVFSPSVVDEIIAPTVSDVLQEGRGEIVSVGFLLSLWAGSSAISSFVDSIVKAHGQENLRHPVWQRIFALLLYAVALVLAVFTLPLVAIGPGLLTRLFPVSWQGTADTLVHAFYYPGTGVLLLVGLTCLYKLALPRPLPWHRLAGGAVLAGVFFVAASALLRVYLTWVTSTGYSYGALAAPIAYLLFTFFLGFAIVLGAELNATVQEMWPARATRLEILRERVVEESSGTVPLVARTGPMTGPLSTRVVRLGAKVPALRTPSANGGPSPAAPQSPPGRSPS</sequence>